<dbReference type="PANTHER" id="PTHR47074">
    <property type="entry name" value="BNAC02G40300D PROTEIN"/>
    <property type="match status" value="1"/>
</dbReference>
<dbReference type="Pfam" id="PF13456">
    <property type="entry name" value="RVT_3"/>
    <property type="match status" value="1"/>
</dbReference>
<accession>A0ABR0Q9I3</accession>
<feature type="domain" description="RNase H type-1" evidence="1">
    <location>
        <begin position="318"/>
        <end position="438"/>
    </location>
</feature>
<keyword evidence="3" id="KW-1185">Reference proteome</keyword>
<evidence type="ECO:0000313" key="2">
    <source>
        <dbReference type="EMBL" id="KAK5835699.1"/>
    </source>
</evidence>
<dbReference type="InterPro" id="IPR044730">
    <property type="entry name" value="RNase_H-like_dom_plant"/>
</dbReference>
<comment type="caution">
    <text evidence="2">The sequence shown here is derived from an EMBL/GenBank/DDBJ whole genome shotgun (WGS) entry which is preliminary data.</text>
</comment>
<dbReference type="CDD" id="cd06222">
    <property type="entry name" value="RNase_H_like"/>
    <property type="match status" value="1"/>
</dbReference>
<gene>
    <name evidence="2" type="ORF">PVK06_011397</name>
</gene>
<dbReference type="InterPro" id="IPR012337">
    <property type="entry name" value="RNaseH-like_sf"/>
</dbReference>
<evidence type="ECO:0000313" key="3">
    <source>
        <dbReference type="Proteomes" id="UP001358586"/>
    </source>
</evidence>
<organism evidence="2 3">
    <name type="scientific">Gossypium arboreum</name>
    <name type="common">Tree cotton</name>
    <name type="synonym">Gossypium nanking</name>
    <dbReference type="NCBI Taxonomy" id="29729"/>
    <lineage>
        <taxon>Eukaryota</taxon>
        <taxon>Viridiplantae</taxon>
        <taxon>Streptophyta</taxon>
        <taxon>Embryophyta</taxon>
        <taxon>Tracheophyta</taxon>
        <taxon>Spermatophyta</taxon>
        <taxon>Magnoliopsida</taxon>
        <taxon>eudicotyledons</taxon>
        <taxon>Gunneridae</taxon>
        <taxon>Pentapetalae</taxon>
        <taxon>rosids</taxon>
        <taxon>malvids</taxon>
        <taxon>Malvales</taxon>
        <taxon>Malvaceae</taxon>
        <taxon>Malvoideae</taxon>
        <taxon>Gossypium</taxon>
    </lineage>
</organism>
<proteinExistence type="predicted"/>
<evidence type="ECO:0000259" key="1">
    <source>
        <dbReference type="Pfam" id="PF13456"/>
    </source>
</evidence>
<name>A0ABR0Q9I3_GOSAR</name>
<dbReference type="PANTHER" id="PTHR47074:SF61">
    <property type="entry name" value="RNASE H TYPE-1 DOMAIN-CONTAINING PROTEIN"/>
    <property type="match status" value="1"/>
</dbReference>
<dbReference type="Gene3D" id="3.30.420.10">
    <property type="entry name" value="Ribonuclease H-like superfamily/Ribonuclease H"/>
    <property type="match status" value="1"/>
</dbReference>
<reference evidence="2 3" key="1">
    <citation type="submission" date="2023-03" db="EMBL/GenBank/DDBJ databases">
        <title>WGS of Gossypium arboreum.</title>
        <authorList>
            <person name="Yu D."/>
        </authorList>
    </citation>
    <scope>NUCLEOTIDE SEQUENCE [LARGE SCALE GENOMIC DNA]</scope>
    <source>
        <tissue evidence="2">Leaf</tissue>
    </source>
</reference>
<protein>
    <recommendedName>
        <fullName evidence="1">RNase H type-1 domain-containing protein</fullName>
    </recommendedName>
</protein>
<dbReference type="InterPro" id="IPR002156">
    <property type="entry name" value="RNaseH_domain"/>
</dbReference>
<dbReference type="InterPro" id="IPR052929">
    <property type="entry name" value="RNase_H-like_EbsB-rel"/>
</dbReference>
<dbReference type="EMBL" id="JARKNE010000004">
    <property type="protein sequence ID" value="KAK5835699.1"/>
    <property type="molecule type" value="Genomic_DNA"/>
</dbReference>
<dbReference type="SUPFAM" id="SSF53098">
    <property type="entry name" value="Ribonuclease H-like"/>
    <property type="match status" value="1"/>
</dbReference>
<dbReference type="InterPro" id="IPR036397">
    <property type="entry name" value="RNaseH_sf"/>
</dbReference>
<sequence length="470" mass="54682">MRRSNDIEKYLGLPNLVGKKKRSSFQNLKDRIKKRVDSWSFRTLSQGGKEVFIKSVTARYRWQKGHGRKDNFRVRYHISNVNITMVVELIDENTRMWREDLIRTTFEPDDADKILRIPLASEAHPDMIFWRGEHSGEFAVRSTYKMLQNQSPTTYPIDSHNTAHSFYKQLWELQLPNKIKILAWKQRVALTAICPRCRTGTENLRHAFVGCPESEELWKELNLSWIRQSEFNECIEWLTWIFSNCTIAQRRSVICGIWVLWMDRNKNLHEGMAHSGKENARYVRYYLGELDGINERQISDAHKTDKWKALAQSTIKINFDAAFDDHNHQSASVVVVRNCKGEIKATKSYLHSMVTTTFEAEAIACYEAVLMGKEMGFSDILVEGDSRTIINKCMTKSRDKSHVSTYISNIHSEKSSFQNISFLFVRRSANQLAHIIATISLRNKEEIYLFDAVAGYATHQSELERPREPD</sequence>
<dbReference type="Proteomes" id="UP001358586">
    <property type="component" value="Chromosome 4"/>
</dbReference>